<proteinExistence type="predicted"/>
<accession>A0A9X6NI02</accession>
<organism evidence="2 3">
    <name type="scientific">Hypsibius exemplaris</name>
    <name type="common">Freshwater tardigrade</name>
    <dbReference type="NCBI Taxonomy" id="2072580"/>
    <lineage>
        <taxon>Eukaryota</taxon>
        <taxon>Metazoa</taxon>
        <taxon>Ecdysozoa</taxon>
        <taxon>Tardigrada</taxon>
        <taxon>Eutardigrada</taxon>
        <taxon>Parachela</taxon>
        <taxon>Hypsibioidea</taxon>
        <taxon>Hypsibiidae</taxon>
        <taxon>Hypsibius</taxon>
    </lineage>
</organism>
<reference evidence="3" key="1">
    <citation type="submission" date="2017-01" db="EMBL/GenBank/DDBJ databases">
        <title>Comparative genomics of anhydrobiosis in the tardigrade Hypsibius dujardini.</title>
        <authorList>
            <person name="Yoshida Y."/>
            <person name="Koutsovoulos G."/>
            <person name="Laetsch D."/>
            <person name="Stevens L."/>
            <person name="Kumar S."/>
            <person name="Horikawa D."/>
            <person name="Ishino K."/>
            <person name="Komine S."/>
            <person name="Tomita M."/>
            <person name="Blaxter M."/>
            <person name="Arakawa K."/>
        </authorList>
    </citation>
    <scope>NUCLEOTIDE SEQUENCE [LARGE SCALE GENOMIC DNA]</scope>
    <source>
        <strain evidence="3">Z151</strain>
    </source>
</reference>
<dbReference type="Gene3D" id="1.10.510.10">
    <property type="entry name" value="Transferase(Phosphotransferase) domain 1"/>
    <property type="match status" value="2"/>
</dbReference>
<dbReference type="PROSITE" id="PS00108">
    <property type="entry name" value="PROTEIN_KINASE_ST"/>
    <property type="match status" value="1"/>
</dbReference>
<dbReference type="InterPro" id="IPR008266">
    <property type="entry name" value="Tyr_kinase_AS"/>
</dbReference>
<dbReference type="GO" id="GO:0005737">
    <property type="term" value="C:cytoplasm"/>
    <property type="evidence" value="ECO:0007669"/>
    <property type="project" value="TreeGrafter"/>
</dbReference>
<keyword evidence="3" id="KW-1185">Reference proteome</keyword>
<dbReference type="GO" id="GO:0004674">
    <property type="term" value="F:protein serine/threonine kinase activity"/>
    <property type="evidence" value="ECO:0007669"/>
    <property type="project" value="UniProtKB-KW"/>
</dbReference>
<dbReference type="InterPro" id="IPR053235">
    <property type="entry name" value="Ser_Thr_kinase"/>
</dbReference>
<keyword evidence="2" id="KW-0808">Transferase</keyword>
<evidence type="ECO:0000259" key="1">
    <source>
        <dbReference type="PROSITE" id="PS50011"/>
    </source>
</evidence>
<evidence type="ECO:0000313" key="3">
    <source>
        <dbReference type="Proteomes" id="UP000192578"/>
    </source>
</evidence>
<comment type="caution">
    <text evidence="2">The sequence shown here is derived from an EMBL/GenBank/DDBJ whole genome shotgun (WGS) entry which is preliminary data.</text>
</comment>
<feature type="domain" description="Protein kinase" evidence="1">
    <location>
        <begin position="1"/>
        <end position="259"/>
    </location>
</feature>
<dbReference type="PROSITE" id="PS50011">
    <property type="entry name" value="PROTEIN_KINASE_DOM"/>
    <property type="match status" value="2"/>
</dbReference>
<dbReference type="Pfam" id="PF00069">
    <property type="entry name" value="Pkinase"/>
    <property type="match status" value="2"/>
</dbReference>
<feature type="domain" description="Protein kinase" evidence="1">
    <location>
        <begin position="272"/>
        <end position="550"/>
    </location>
</feature>
<dbReference type="InterPro" id="IPR011009">
    <property type="entry name" value="Kinase-like_dom_sf"/>
</dbReference>
<dbReference type="Proteomes" id="UP000192578">
    <property type="component" value="Unassembled WGS sequence"/>
</dbReference>
<dbReference type="InterPro" id="IPR008271">
    <property type="entry name" value="Ser/Thr_kinase_AS"/>
</dbReference>
<gene>
    <name evidence="2" type="ORF">BV898_18540</name>
</gene>
<dbReference type="GO" id="GO:0005524">
    <property type="term" value="F:ATP binding"/>
    <property type="evidence" value="ECO:0007669"/>
    <property type="project" value="UniProtKB-KW"/>
</dbReference>
<dbReference type="SMART" id="SM00220">
    <property type="entry name" value="S_TKc"/>
    <property type="match status" value="1"/>
</dbReference>
<protein>
    <submittedName>
        <fullName evidence="2">Mitogen-activated protein kinase kinase kinase 2</fullName>
    </submittedName>
</protein>
<dbReference type="PANTHER" id="PTHR24361">
    <property type="entry name" value="MITOGEN-ACTIVATED KINASE KINASE KINASE"/>
    <property type="match status" value="1"/>
</dbReference>
<dbReference type="AlphaFoldDB" id="A0A9X6NI02"/>
<keyword evidence="2" id="KW-0418">Kinase</keyword>
<dbReference type="PROSITE" id="PS00109">
    <property type="entry name" value="PROTEIN_KINASE_TYR"/>
    <property type="match status" value="1"/>
</dbReference>
<dbReference type="SUPFAM" id="SSF56112">
    <property type="entry name" value="Protein kinase-like (PK-like)"/>
    <property type="match status" value="2"/>
</dbReference>
<dbReference type="OrthoDB" id="4062651at2759"/>
<sequence length="605" mass="68195">MPDELKVLAGHCLKDNPDDRPTAAILLNYADRKSLMMKAFNLRAATATTTVHDEDKSSVDAFYLDDGNPVAEHAGNQACRLLFESVASGLHYLHEEVSTTKFIHGDITSSNIMMKESTGENLKIIDIEGAFQQPRGLRPSKKEFNMQKGSFYFMSPEMAVWLMYCPKVTRPTPDCPTDIYSLGCVVMDMYFVSQGQALWPDHDYKSICFAMQSENPLIPRMPEKLPDELKVLARQCLQVNPSDRPTAATLLNYADREYFKCAEDQIHWYLRTPKKPLGQLGGFGVVHRVDAFLIGADLVEQIKQYLALKTFHGPLDKDEIKKIETNLLKLNHPNIVKYFATGFFENDRQFMLIMEWCSGGTLTEAAAAETALPVEMQKNYVNQLICGIHYLHMEVDPPIVHKDLKGTNVVFSDENKTTLKICDVDSCSVSRRVEQQSVISRVRFTPGFVSPELLKWAIMFDVTGDYPVGRATDIWSLGAVVLEMYNRGKLPDIPSFQRGEILRTTTVADANVDIPPIGEELLAFAAKCLVNEPGNRPSIKQLRDDFSKGFSSDTVEKLLNMEINGPVIRNHMDVLQKQKENIHSMVKEVCAPVPQRRAKKFLGLF</sequence>
<dbReference type="InterPro" id="IPR000719">
    <property type="entry name" value="Prot_kinase_dom"/>
</dbReference>
<dbReference type="PANTHER" id="PTHR24361:SF837">
    <property type="entry name" value="SERINE_THREONINE-PROTEIN KINASE C01C4.3-RELATED"/>
    <property type="match status" value="1"/>
</dbReference>
<name>A0A9X6NI02_HYPEX</name>
<evidence type="ECO:0000313" key="2">
    <source>
        <dbReference type="EMBL" id="OWA54122.1"/>
    </source>
</evidence>
<dbReference type="EMBL" id="MTYJ01000373">
    <property type="protein sequence ID" value="OWA54122.1"/>
    <property type="molecule type" value="Genomic_DNA"/>
</dbReference>